<organism evidence="1 2">
    <name type="scientific">Helicobacter pylori NQ4200</name>
    <dbReference type="NCBI Taxonomy" id="992024"/>
    <lineage>
        <taxon>Bacteria</taxon>
        <taxon>Pseudomonadati</taxon>
        <taxon>Campylobacterota</taxon>
        <taxon>Epsilonproteobacteria</taxon>
        <taxon>Campylobacterales</taxon>
        <taxon>Helicobacteraceae</taxon>
        <taxon>Helicobacter</taxon>
    </lineage>
</organism>
<dbReference type="Proteomes" id="UP000003358">
    <property type="component" value="Unassembled WGS sequence"/>
</dbReference>
<accession>I9Q882</accession>
<proteinExistence type="predicted"/>
<gene>
    <name evidence="1" type="ORF">HPNQ4200_0550</name>
</gene>
<evidence type="ECO:0000313" key="2">
    <source>
        <dbReference type="Proteomes" id="UP000003358"/>
    </source>
</evidence>
<sequence length="43" mass="5229">MRKMRFYGFGGVEFLFKTFKHAYSNHSLSYLRHTHSCWMLGKK</sequence>
<name>I9Q882_HELPX</name>
<reference evidence="1 2" key="1">
    <citation type="journal article" date="2013" name="Pathog. Dis.">
        <title>Genome sequences of 65 Helicobacter pylori strains isolated from asymptomatic individuals and patients with gastric cancer, peptic ulcer disease, or gastritis.</title>
        <authorList>
            <person name="Blanchard T.G."/>
            <person name="Czinn S.J."/>
            <person name="Correa P."/>
            <person name="Nakazawa T."/>
            <person name="Keelan M."/>
            <person name="Morningstar L."/>
            <person name="Santana-Cruz I."/>
            <person name="Maroo A."/>
            <person name="McCracken C."/>
            <person name="Shefchek K."/>
            <person name="Daugherty S."/>
            <person name="Song Y."/>
            <person name="Fraser C.M."/>
            <person name="Fricke W.F."/>
        </authorList>
    </citation>
    <scope>NUCLEOTIDE SEQUENCE [LARGE SCALE GENOMIC DNA]</scope>
    <source>
        <strain evidence="1 2">NQ4200</strain>
    </source>
</reference>
<comment type="caution">
    <text evidence="1">The sequence shown here is derived from an EMBL/GenBank/DDBJ whole genome shotgun (WGS) entry which is preliminary data.</text>
</comment>
<dbReference type="AlphaFoldDB" id="I9Q882"/>
<dbReference type="PATRIC" id="fig|992024.3.peg.524"/>
<evidence type="ECO:0000313" key="1">
    <source>
        <dbReference type="EMBL" id="EJB29414.1"/>
    </source>
</evidence>
<protein>
    <submittedName>
        <fullName evidence="1">Uncharacterized protein</fullName>
    </submittedName>
</protein>
<dbReference type="EMBL" id="AKNS01000005">
    <property type="protein sequence ID" value="EJB29414.1"/>
    <property type="molecule type" value="Genomic_DNA"/>
</dbReference>